<dbReference type="InterPro" id="IPR036397">
    <property type="entry name" value="RNaseH_sf"/>
</dbReference>
<dbReference type="InterPro" id="IPR012337">
    <property type="entry name" value="RNaseH-like_sf"/>
</dbReference>
<name>A0A845VAE2_9GAMM</name>
<dbReference type="InterPro" id="IPR051086">
    <property type="entry name" value="RNase_D-like"/>
</dbReference>
<dbReference type="RefSeq" id="WP_164212457.1">
    <property type="nucleotide sequence ID" value="NZ_JAAGSC010000044.1"/>
</dbReference>
<dbReference type="SUPFAM" id="SSF53098">
    <property type="entry name" value="Ribonuclease H-like"/>
    <property type="match status" value="1"/>
</dbReference>
<reference evidence="2 3" key="1">
    <citation type="submission" date="2020-02" db="EMBL/GenBank/DDBJ databases">
        <authorList>
            <person name="Zhang X.-Y."/>
        </authorList>
    </citation>
    <scope>NUCLEOTIDE SEQUENCE [LARGE SCALE GENOMIC DNA]</scope>
    <source>
        <strain evidence="2 3">C33</strain>
    </source>
</reference>
<dbReference type="Pfam" id="PF01612">
    <property type="entry name" value="DNA_pol_A_exo1"/>
    <property type="match status" value="1"/>
</dbReference>
<evidence type="ECO:0000313" key="2">
    <source>
        <dbReference type="EMBL" id="NDY97091.1"/>
    </source>
</evidence>
<accession>A0A845VAE2</accession>
<dbReference type="SMART" id="SM00474">
    <property type="entry name" value="35EXOc"/>
    <property type="match status" value="1"/>
</dbReference>
<dbReference type="InterPro" id="IPR044876">
    <property type="entry name" value="HRDC_dom_sf"/>
</dbReference>
<dbReference type="GO" id="GO:0006139">
    <property type="term" value="P:nucleobase-containing compound metabolic process"/>
    <property type="evidence" value="ECO:0007669"/>
    <property type="project" value="InterPro"/>
</dbReference>
<dbReference type="Gene3D" id="3.30.420.10">
    <property type="entry name" value="Ribonuclease H-like superfamily/Ribonuclease H"/>
    <property type="match status" value="1"/>
</dbReference>
<evidence type="ECO:0000259" key="1">
    <source>
        <dbReference type="SMART" id="SM00474"/>
    </source>
</evidence>
<dbReference type="Pfam" id="PF00570">
    <property type="entry name" value="HRDC"/>
    <property type="match status" value="1"/>
</dbReference>
<dbReference type="Proteomes" id="UP000484885">
    <property type="component" value="Unassembled WGS sequence"/>
</dbReference>
<feature type="domain" description="3'-5' exonuclease" evidence="1">
    <location>
        <begin position="16"/>
        <end position="184"/>
    </location>
</feature>
<keyword evidence="3" id="KW-1185">Reference proteome</keyword>
<evidence type="ECO:0000313" key="3">
    <source>
        <dbReference type="Proteomes" id="UP000484885"/>
    </source>
</evidence>
<dbReference type="InterPro" id="IPR002121">
    <property type="entry name" value="HRDC_dom"/>
</dbReference>
<dbReference type="PANTHER" id="PTHR47649">
    <property type="entry name" value="RIBONUCLEASE D"/>
    <property type="match status" value="1"/>
</dbReference>
<dbReference type="GO" id="GO:0008408">
    <property type="term" value="F:3'-5' exonuclease activity"/>
    <property type="evidence" value="ECO:0007669"/>
    <property type="project" value="InterPro"/>
</dbReference>
<dbReference type="AlphaFoldDB" id="A0A845VAE2"/>
<dbReference type="Gene3D" id="1.10.150.80">
    <property type="entry name" value="HRDC domain"/>
    <property type="match status" value="2"/>
</dbReference>
<gene>
    <name evidence="2" type="ORF">G3I74_15310</name>
</gene>
<dbReference type="GO" id="GO:0003676">
    <property type="term" value="F:nucleic acid binding"/>
    <property type="evidence" value="ECO:0007669"/>
    <property type="project" value="InterPro"/>
</dbReference>
<dbReference type="PANTHER" id="PTHR47649:SF1">
    <property type="entry name" value="RIBONUCLEASE D"/>
    <property type="match status" value="1"/>
</dbReference>
<comment type="caution">
    <text evidence="2">The sequence shown here is derived from an EMBL/GenBank/DDBJ whole genome shotgun (WGS) entry which is preliminary data.</text>
</comment>
<dbReference type="InterPro" id="IPR002562">
    <property type="entry name" value="3'-5'_exonuclease_dom"/>
</dbReference>
<proteinExistence type="predicted"/>
<dbReference type="SUPFAM" id="SSF47819">
    <property type="entry name" value="HRDC-like"/>
    <property type="match status" value="2"/>
</dbReference>
<sequence length="369" mass="41211">MPQAERERADQAVSQAALISRADELESASAQWQHAATVGLDTEFVRERTFFPRPGLVQASEGRQVWLLDAVALPQMAPLAGLLDDRERIKILHSVGEDMEIFRILTGTVPDPLFDTQIAAAMLGQPLQVRYEQLVADTLGVELAGGKARSNWCKRPLTRDLLSYAAQDVIWLPRLQQHLAERLDKAGRLAWLLEDCARLVESARADDAAPALLRVKGAGRLSDDALAALADLAQWREQTARDRDLPRSFVIRDEDLLRLAESAVKGRLDDALRALPDPVRRRYRDQLVEMLAVDGSRDFNRPAALTALSPDQRDWIGNAQQAVRRIAEALNIEPALIASKRELTRIARGERPDWLQGWRGPLLSELLES</sequence>
<dbReference type="CDD" id="cd06142">
    <property type="entry name" value="RNaseD_exo"/>
    <property type="match status" value="1"/>
</dbReference>
<protein>
    <recommendedName>
        <fullName evidence="1">3'-5' exonuclease domain-containing protein</fullName>
    </recommendedName>
</protein>
<organism evidence="2 3">
    <name type="scientific">Wenzhouxiangella limi</name>
    <dbReference type="NCBI Taxonomy" id="2707351"/>
    <lineage>
        <taxon>Bacteria</taxon>
        <taxon>Pseudomonadati</taxon>
        <taxon>Pseudomonadota</taxon>
        <taxon>Gammaproteobacteria</taxon>
        <taxon>Chromatiales</taxon>
        <taxon>Wenzhouxiangellaceae</taxon>
        <taxon>Wenzhouxiangella</taxon>
    </lineage>
</organism>
<dbReference type="InterPro" id="IPR010997">
    <property type="entry name" value="HRDC-like_sf"/>
</dbReference>
<dbReference type="EMBL" id="JAAGSC010000044">
    <property type="protein sequence ID" value="NDY97091.1"/>
    <property type="molecule type" value="Genomic_DNA"/>
</dbReference>
<dbReference type="GO" id="GO:0000166">
    <property type="term" value="F:nucleotide binding"/>
    <property type="evidence" value="ECO:0007669"/>
    <property type="project" value="InterPro"/>
</dbReference>